<protein>
    <submittedName>
        <fullName evidence="1">Uncharacterized protein</fullName>
    </submittedName>
</protein>
<evidence type="ECO:0000313" key="1">
    <source>
        <dbReference type="EMBL" id="CAC5382374.1"/>
    </source>
</evidence>
<keyword evidence="2" id="KW-1185">Reference proteome</keyword>
<evidence type="ECO:0000313" key="2">
    <source>
        <dbReference type="Proteomes" id="UP000507470"/>
    </source>
</evidence>
<organism evidence="1 2">
    <name type="scientific">Mytilus coruscus</name>
    <name type="common">Sea mussel</name>
    <dbReference type="NCBI Taxonomy" id="42192"/>
    <lineage>
        <taxon>Eukaryota</taxon>
        <taxon>Metazoa</taxon>
        <taxon>Spiralia</taxon>
        <taxon>Lophotrochozoa</taxon>
        <taxon>Mollusca</taxon>
        <taxon>Bivalvia</taxon>
        <taxon>Autobranchia</taxon>
        <taxon>Pteriomorphia</taxon>
        <taxon>Mytilida</taxon>
        <taxon>Mytiloidea</taxon>
        <taxon>Mytilidae</taxon>
        <taxon>Mytilinae</taxon>
        <taxon>Mytilus</taxon>
    </lineage>
</organism>
<dbReference type="AlphaFoldDB" id="A0A6J8BHL6"/>
<gene>
    <name evidence="1" type="ORF">MCOR_18212</name>
</gene>
<accession>A0A6J8BHL6</accession>
<proteinExistence type="predicted"/>
<dbReference type="EMBL" id="CACVKT020003209">
    <property type="protein sequence ID" value="CAC5382374.1"/>
    <property type="molecule type" value="Genomic_DNA"/>
</dbReference>
<dbReference type="Proteomes" id="UP000507470">
    <property type="component" value="Unassembled WGS sequence"/>
</dbReference>
<reference evidence="1 2" key="1">
    <citation type="submission" date="2020-06" db="EMBL/GenBank/DDBJ databases">
        <authorList>
            <person name="Li R."/>
            <person name="Bekaert M."/>
        </authorList>
    </citation>
    <scope>NUCLEOTIDE SEQUENCE [LARGE SCALE GENOMIC DNA]</scope>
    <source>
        <strain evidence="2">wild</strain>
    </source>
</reference>
<name>A0A6J8BHL6_MYTCO</name>
<sequence length="162" mass="19691">MLESTTTSLHFLMERKRFKETEETLTQKFDKDLAEFRDHVDRVHSQYSELKRIFAETFVVSRVSIWNAAIYYVCRRFFEWARRAKYQMKNAAFKNKLEWNNEVYSRVTNATNVLLIFPHRPAKDTLHRLVWWGCRNSRKFRTRGETVEDRNLEEEDEQTETV</sequence>